<name>A0A2W7IFT6_9PROT</name>
<comment type="caution">
    <text evidence="6">The sequence shown here is derived from an EMBL/GenBank/DDBJ whole genome shotgun (WGS) entry which is preliminary data.</text>
</comment>
<accession>A0A2W7IFT6</accession>
<comment type="similarity">
    <text evidence="2">Belongs to the virb1 family.</text>
</comment>
<dbReference type="GO" id="GO:0004553">
    <property type="term" value="F:hydrolase activity, hydrolyzing O-glycosyl compounds"/>
    <property type="evidence" value="ECO:0007669"/>
    <property type="project" value="InterPro"/>
</dbReference>
<evidence type="ECO:0000256" key="1">
    <source>
        <dbReference type="ARBA" id="ARBA00007734"/>
    </source>
</evidence>
<dbReference type="GO" id="GO:0008933">
    <property type="term" value="F:peptidoglycan lytic transglycosylase activity"/>
    <property type="evidence" value="ECO:0007669"/>
    <property type="project" value="InterPro"/>
</dbReference>
<dbReference type="GO" id="GO:0016020">
    <property type="term" value="C:membrane"/>
    <property type="evidence" value="ECO:0007669"/>
    <property type="project" value="InterPro"/>
</dbReference>
<dbReference type="Gene3D" id="1.10.530.10">
    <property type="match status" value="1"/>
</dbReference>
<feature type="domain" description="Transglycosylase SLT" evidence="5">
    <location>
        <begin position="510"/>
        <end position="612"/>
    </location>
</feature>
<evidence type="ECO:0000313" key="6">
    <source>
        <dbReference type="EMBL" id="PZW45593.1"/>
    </source>
</evidence>
<organism evidence="6 7">
    <name type="scientific">Humitalea rosea</name>
    <dbReference type="NCBI Taxonomy" id="990373"/>
    <lineage>
        <taxon>Bacteria</taxon>
        <taxon>Pseudomonadati</taxon>
        <taxon>Pseudomonadota</taxon>
        <taxon>Alphaproteobacteria</taxon>
        <taxon>Acetobacterales</taxon>
        <taxon>Roseomonadaceae</taxon>
        <taxon>Humitalea</taxon>
    </lineage>
</organism>
<dbReference type="InterPro" id="IPR008939">
    <property type="entry name" value="Lytic_TGlycosylase_superhlx_U"/>
</dbReference>
<dbReference type="SUPFAM" id="SSF48435">
    <property type="entry name" value="Bacterial muramidases"/>
    <property type="match status" value="1"/>
</dbReference>
<dbReference type="PANTHER" id="PTHR37423:SF2">
    <property type="entry name" value="MEMBRANE-BOUND LYTIC MUREIN TRANSGLYCOSYLASE C"/>
    <property type="match status" value="1"/>
</dbReference>
<evidence type="ECO:0000256" key="4">
    <source>
        <dbReference type="SAM" id="SignalP"/>
    </source>
</evidence>
<dbReference type="CDD" id="cd13401">
    <property type="entry name" value="Slt70-like"/>
    <property type="match status" value="1"/>
</dbReference>
<keyword evidence="3 4" id="KW-0732">Signal</keyword>
<protein>
    <submittedName>
        <fullName evidence="6">Soluble lytic murein transglycosylase</fullName>
    </submittedName>
</protein>
<feature type="chain" id="PRO_5016049985" evidence="4">
    <location>
        <begin position="32"/>
        <end position="667"/>
    </location>
</feature>
<keyword evidence="7" id="KW-1185">Reference proteome</keyword>
<dbReference type="Gene3D" id="1.25.20.10">
    <property type="entry name" value="Bacterial muramidases"/>
    <property type="match status" value="1"/>
</dbReference>
<evidence type="ECO:0000313" key="7">
    <source>
        <dbReference type="Proteomes" id="UP000249688"/>
    </source>
</evidence>
<evidence type="ECO:0000259" key="5">
    <source>
        <dbReference type="Pfam" id="PF01464"/>
    </source>
</evidence>
<dbReference type="PANTHER" id="PTHR37423">
    <property type="entry name" value="SOLUBLE LYTIC MUREIN TRANSGLYCOSYLASE-RELATED"/>
    <property type="match status" value="1"/>
</dbReference>
<dbReference type="AlphaFoldDB" id="A0A2W7IFT6"/>
<reference evidence="6 7" key="1">
    <citation type="submission" date="2018-06" db="EMBL/GenBank/DDBJ databases">
        <title>Genomic Encyclopedia of Archaeal and Bacterial Type Strains, Phase II (KMG-II): from individual species to whole genera.</title>
        <authorList>
            <person name="Goeker M."/>
        </authorList>
    </citation>
    <scope>NUCLEOTIDE SEQUENCE [LARGE SCALE GENOMIC DNA]</scope>
    <source>
        <strain evidence="6 7">DSM 24525</strain>
    </source>
</reference>
<dbReference type="Pfam" id="PF01464">
    <property type="entry name" value="SLT"/>
    <property type="match status" value="1"/>
</dbReference>
<dbReference type="Proteomes" id="UP000249688">
    <property type="component" value="Unassembled WGS sequence"/>
</dbReference>
<dbReference type="InterPro" id="IPR000189">
    <property type="entry name" value="Transglyc_AS"/>
</dbReference>
<feature type="signal peptide" evidence="4">
    <location>
        <begin position="1"/>
        <end position="31"/>
    </location>
</feature>
<dbReference type="PROSITE" id="PS00922">
    <property type="entry name" value="TRANSGLYCOSYLASE"/>
    <property type="match status" value="1"/>
</dbReference>
<dbReference type="SUPFAM" id="SSF53955">
    <property type="entry name" value="Lysozyme-like"/>
    <property type="match status" value="1"/>
</dbReference>
<dbReference type="GO" id="GO:0042597">
    <property type="term" value="C:periplasmic space"/>
    <property type="evidence" value="ECO:0007669"/>
    <property type="project" value="InterPro"/>
</dbReference>
<dbReference type="GO" id="GO:0000270">
    <property type="term" value="P:peptidoglycan metabolic process"/>
    <property type="evidence" value="ECO:0007669"/>
    <property type="project" value="InterPro"/>
</dbReference>
<proteinExistence type="inferred from homology"/>
<dbReference type="EMBL" id="QKYU01000011">
    <property type="protein sequence ID" value="PZW45593.1"/>
    <property type="molecule type" value="Genomic_DNA"/>
</dbReference>
<evidence type="ECO:0000256" key="2">
    <source>
        <dbReference type="ARBA" id="ARBA00009387"/>
    </source>
</evidence>
<dbReference type="InterPro" id="IPR023346">
    <property type="entry name" value="Lysozyme-like_dom_sf"/>
</dbReference>
<evidence type="ECO:0000256" key="3">
    <source>
        <dbReference type="ARBA" id="ARBA00022729"/>
    </source>
</evidence>
<comment type="similarity">
    <text evidence="1">Belongs to the transglycosylase Slt family.</text>
</comment>
<gene>
    <name evidence="6" type="ORF">C8P66_1117</name>
</gene>
<sequence length="667" mass="72300">MADRLCLPPMRRPILVLLPLLCLLGATPLAAQPWAGEAERAAGRDALAAAFAGRTTDAEATAASADPLVRKIVTWDRLQRRGQAGPGELVRFIAENPDWPFPETLLRRTEEALALAPDDALALAHFARFPARTLAGAGRHAEALIRAGRGAEATAVIRAAWVEAPADAGDEGAVLGRFATVLTAQDQQQRFDRLSWLRSSNDAARQAMRLEPGQRALAEMRLSIAAGRTDPDSAAPFRDIGILYERARALRRADRDAEAAAVWAQAVPYQTAAVPEEGQRAIWAERQILARKTLRLGDPATAYAIAVNHGQTAPGLTRQEAEFFAGWLALRKLNDPAHALAHFAAVDDGSHSVITRARSAYWQGRALVALRRLPEARAQYAVAAALPTAFYGQLAALALDPSPRALSDQIVAITPSRLTPVMVDGFERRDMARAVVALGDLGQSSKARVFLLRLEELAPDANDRVMIARLGRLIGRPDHAVWIARRAGADGVMILPEGWPTPVTLNGGSRAEPALVYSIARQESNFDPEAVSGSNARGLMQLLPGTASDTARKLGVAHRTAMLTQDPAHNLLLGSAYLSEMLDRFNGSVALAAAGYNAGPRRADEWITTYGDPRAGTDPIDWIEQIPFSETRNYVQRIIENLIVYRAYEPDAAGRDHPLRPWLEALR</sequence>
<dbReference type="RefSeq" id="WP_245903425.1">
    <property type="nucleotide sequence ID" value="NZ_QKYU01000011.1"/>
</dbReference>
<dbReference type="InterPro" id="IPR008258">
    <property type="entry name" value="Transglycosylase_SLT_dom_1"/>
</dbReference>